<proteinExistence type="predicted"/>
<keyword evidence="2" id="KW-0472">Membrane</keyword>
<feature type="region of interest" description="Disordered" evidence="1">
    <location>
        <begin position="1"/>
        <end position="53"/>
    </location>
</feature>
<feature type="transmembrane region" description="Helical" evidence="2">
    <location>
        <begin position="64"/>
        <end position="84"/>
    </location>
</feature>
<name>A0ABW3TMN4_9MICO</name>
<feature type="transmembrane region" description="Helical" evidence="2">
    <location>
        <begin position="180"/>
        <end position="204"/>
    </location>
</feature>
<evidence type="ECO:0000313" key="5">
    <source>
        <dbReference type="Proteomes" id="UP001597181"/>
    </source>
</evidence>
<evidence type="ECO:0000259" key="3">
    <source>
        <dbReference type="Pfam" id="PF07853"/>
    </source>
</evidence>
<keyword evidence="5" id="KW-1185">Reference proteome</keyword>
<evidence type="ECO:0000256" key="1">
    <source>
        <dbReference type="SAM" id="MobiDB-lite"/>
    </source>
</evidence>
<feature type="transmembrane region" description="Helical" evidence="2">
    <location>
        <begin position="104"/>
        <end position="127"/>
    </location>
</feature>
<reference evidence="5" key="1">
    <citation type="journal article" date="2019" name="Int. J. Syst. Evol. Microbiol.">
        <title>The Global Catalogue of Microorganisms (GCM) 10K type strain sequencing project: providing services to taxonomists for standard genome sequencing and annotation.</title>
        <authorList>
            <consortium name="The Broad Institute Genomics Platform"/>
            <consortium name="The Broad Institute Genome Sequencing Center for Infectious Disease"/>
            <person name="Wu L."/>
            <person name="Ma J."/>
        </authorList>
    </citation>
    <scope>NUCLEOTIDE SEQUENCE [LARGE SCALE GENOMIC DNA]</scope>
    <source>
        <strain evidence="5">CCUG 50213</strain>
    </source>
</reference>
<feature type="compositionally biased region" description="Low complexity" evidence="1">
    <location>
        <begin position="22"/>
        <end position="31"/>
    </location>
</feature>
<organism evidence="4 5">
    <name type="scientific">Leucobacter albus</name>
    <dbReference type="NCBI Taxonomy" id="272210"/>
    <lineage>
        <taxon>Bacteria</taxon>
        <taxon>Bacillati</taxon>
        <taxon>Actinomycetota</taxon>
        <taxon>Actinomycetes</taxon>
        <taxon>Micrococcales</taxon>
        <taxon>Microbacteriaceae</taxon>
        <taxon>Leucobacter</taxon>
    </lineage>
</organism>
<evidence type="ECO:0000313" key="4">
    <source>
        <dbReference type="EMBL" id="MFD1200667.1"/>
    </source>
</evidence>
<gene>
    <name evidence="4" type="ORF">ACFQ3U_02010</name>
</gene>
<dbReference type="Proteomes" id="UP001597181">
    <property type="component" value="Unassembled WGS sequence"/>
</dbReference>
<feature type="domain" description="DUF1648" evidence="3">
    <location>
        <begin position="72"/>
        <end position="113"/>
    </location>
</feature>
<sequence length="207" mass="21396">MSTDSAPDPARDGGPDGGPDGGSAATSSAAAKPVATQSVPTAPAAGVSGRRPAREFQTGPVTVWLRRAAIAVTVVGWVGLLASYRGLPEVVPVHFNMSGTTDGWGPKSVLLVLGGVFSMVVVAMVWLSRAPQVFSYPFEVTPDNAQTVYREGERMLVWVTLSVATPFPLFVLSSTSALNMGVPVMLCLVAMLAATGVGVSRLIVAAR</sequence>
<accession>A0ABW3TMN4</accession>
<comment type="caution">
    <text evidence="4">The sequence shown here is derived from an EMBL/GenBank/DDBJ whole genome shotgun (WGS) entry which is preliminary data.</text>
</comment>
<dbReference type="Pfam" id="PF07853">
    <property type="entry name" value="DUF1648"/>
    <property type="match status" value="1"/>
</dbReference>
<dbReference type="InterPro" id="IPR012867">
    <property type="entry name" value="DUF1648"/>
</dbReference>
<feature type="transmembrane region" description="Helical" evidence="2">
    <location>
        <begin position="155"/>
        <end position="174"/>
    </location>
</feature>
<dbReference type="RefSeq" id="WP_343959086.1">
    <property type="nucleotide sequence ID" value="NZ_BAAAKZ010000003.1"/>
</dbReference>
<keyword evidence="2" id="KW-0812">Transmembrane</keyword>
<protein>
    <submittedName>
        <fullName evidence="4">DUF1648 domain-containing protein</fullName>
    </submittedName>
</protein>
<dbReference type="EMBL" id="JBHTLY010000001">
    <property type="protein sequence ID" value="MFD1200667.1"/>
    <property type="molecule type" value="Genomic_DNA"/>
</dbReference>
<evidence type="ECO:0000256" key="2">
    <source>
        <dbReference type="SAM" id="Phobius"/>
    </source>
</evidence>
<keyword evidence="2" id="KW-1133">Transmembrane helix</keyword>